<evidence type="ECO:0000259" key="16">
    <source>
        <dbReference type="Pfam" id="PF17900"/>
    </source>
</evidence>
<reference evidence="17 18" key="1">
    <citation type="submission" date="2019-12" db="EMBL/GenBank/DDBJ databases">
        <title>Genomic-based taxomic classification of the family Erythrobacteraceae.</title>
        <authorList>
            <person name="Xu L."/>
        </authorList>
    </citation>
    <scope>NUCLEOTIDE SEQUENCE [LARGE SCALE GENOMIC DNA]</scope>
    <source>
        <strain evidence="17 18">KEMB 9005-328</strain>
    </source>
</reference>
<dbReference type="GO" id="GO:0016285">
    <property type="term" value="F:alanyl aminopeptidase activity"/>
    <property type="evidence" value="ECO:0007669"/>
    <property type="project" value="UniProtKB-EC"/>
</dbReference>
<evidence type="ECO:0000313" key="17">
    <source>
        <dbReference type="EMBL" id="MXP29330.1"/>
    </source>
</evidence>
<evidence type="ECO:0000256" key="4">
    <source>
        <dbReference type="ARBA" id="ARBA00022670"/>
    </source>
</evidence>
<dbReference type="InterPro" id="IPR050344">
    <property type="entry name" value="Peptidase_M1_aminopeptidases"/>
</dbReference>
<feature type="binding site" evidence="10">
    <location>
        <position position="369"/>
    </location>
    <ligand>
        <name>Zn(2+)</name>
        <dbReference type="ChEBI" id="CHEBI:29105"/>
        <note>catalytic</note>
    </ligand>
</feature>
<dbReference type="GO" id="GO:0008270">
    <property type="term" value="F:zinc ion binding"/>
    <property type="evidence" value="ECO:0007669"/>
    <property type="project" value="UniProtKB-UniRule"/>
</dbReference>
<comment type="cofactor">
    <cofactor evidence="10 12">
        <name>Zn(2+)</name>
        <dbReference type="ChEBI" id="CHEBI:29105"/>
    </cofactor>
    <text evidence="10 12">Binds 1 zinc ion per subunit.</text>
</comment>
<dbReference type="FunFam" id="1.10.390.10:FF:000006">
    <property type="entry name" value="Puromycin-sensitive aminopeptidase"/>
    <property type="match status" value="1"/>
</dbReference>
<proteinExistence type="inferred from homology"/>
<evidence type="ECO:0000256" key="10">
    <source>
        <dbReference type="PIRSR" id="PIRSR634016-3"/>
    </source>
</evidence>
<dbReference type="PRINTS" id="PR00756">
    <property type="entry name" value="ALADIPTASE"/>
</dbReference>
<dbReference type="GO" id="GO:0042277">
    <property type="term" value="F:peptide binding"/>
    <property type="evidence" value="ECO:0007669"/>
    <property type="project" value="TreeGrafter"/>
</dbReference>
<evidence type="ECO:0000256" key="9">
    <source>
        <dbReference type="PIRSR" id="PIRSR634016-1"/>
    </source>
</evidence>
<dbReference type="PANTHER" id="PTHR11533:SF174">
    <property type="entry name" value="PUROMYCIN-SENSITIVE AMINOPEPTIDASE-RELATED"/>
    <property type="match status" value="1"/>
</dbReference>
<evidence type="ECO:0000256" key="6">
    <source>
        <dbReference type="ARBA" id="ARBA00022801"/>
    </source>
</evidence>
<feature type="signal peptide" evidence="13">
    <location>
        <begin position="1"/>
        <end position="24"/>
    </location>
</feature>
<dbReference type="InterPro" id="IPR045357">
    <property type="entry name" value="Aminopeptidase_N-like_N"/>
</dbReference>
<feature type="chain" id="PRO_5032440508" description="Aminopeptidase" evidence="13">
    <location>
        <begin position="25"/>
        <end position="894"/>
    </location>
</feature>
<dbReference type="Gene3D" id="1.25.50.20">
    <property type="match status" value="1"/>
</dbReference>
<dbReference type="GO" id="GO:0070006">
    <property type="term" value="F:metalloaminopeptidase activity"/>
    <property type="evidence" value="ECO:0007669"/>
    <property type="project" value="TreeGrafter"/>
</dbReference>
<keyword evidence="7 10" id="KW-0862">Zinc</keyword>
<dbReference type="InterPro" id="IPR027268">
    <property type="entry name" value="Peptidase_M4/M1_CTD_sf"/>
</dbReference>
<keyword evidence="13" id="KW-0732">Signal</keyword>
<name>A0A845AGH0_9SPHN</name>
<evidence type="ECO:0000256" key="5">
    <source>
        <dbReference type="ARBA" id="ARBA00022723"/>
    </source>
</evidence>
<dbReference type="Gene3D" id="1.10.390.10">
    <property type="entry name" value="Neutral Protease Domain 2"/>
    <property type="match status" value="1"/>
</dbReference>
<dbReference type="InterPro" id="IPR014782">
    <property type="entry name" value="Peptidase_M1_dom"/>
</dbReference>
<keyword evidence="4 12" id="KW-0645">Protease</keyword>
<evidence type="ECO:0000256" key="3">
    <source>
        <dbReference type="ARBA" id="ARBA00022438"/>
    </source>
</evidence>
<keyword evidence="6 12" id="KW-0378">Hydrolase</keyword>
<dbReference type="InterPro" id="IPR024571">
    <property type="entry name" value="ERAP1-like_C_dom"/>
</dbReference>
<feature type="domain" description="Aminopeptidase N-like N-terminal" evidence="16">
    <location>
        <begin position="52"/>
        <end position="237"/>
    </location>
</feature>
<dbReference type="GO" id="GO:0005737">
    <property type="term" value="C:cytoplasm"/>
    <property type="evidence" value="ECO:0007669"/>
    <property type="project" value="TreeGrafter"/>
</dbReference>
<dbReference type="InterPro" id="IPR034016">
    <property type="entry name" value="M1_APN-typ"/>
</dbReference>
<comment type="caution">
    <text evidence="17">The sequence shown here is derived from an EMBL/GenBank/DDBJ whole genome shotgun (WGS) entry which is preliminary data.</text>
</comment>
<dbReference type="SUPFAM" id="SSF63737">
    <property type="entry name" value="Leukotriene A4 hydrolase N-terminal domain"/>
    <property type="match status" value="1"/>
</dbReference>
<dbReference type="GO" id="GO:0043171">
    <property type="term" value="P:peptide catabolic process"/>
    <property type="evidence" value="ECO:0007669"/>
    <property type="project" value="TreeGrafter"/>
</dbReference>
<feature type="domain" description="ERAP1-like C-terminal" evidence="15">
    <location>
        <begin position="567"/>
        <end position="858"/>
    </location>
</feature>
<dbReference type="EC" id="3.4.11.-" evidence="12"/>
<keyword evidence="3 12" id="KW-0031">Aminopeptidase</keyword>
<evidence type="ECO:0000256" key="11">
    <source>
        <dbReference type="PIRSR" id="PIRSR634016-4"/>
    </source>
</evidence>
<evidence type="ECO:0000256" key="7">
    <source>
        <dbReference type="ARBA" id="ARBA00022833"/>
    </source>
</evidence>
<sequence>MTFRPGIALITGLLLAGSATVATAAPTTPGPVATATPLPANVPTQLPRTSAPMHYSISVTPDEKALTFTGHSTVDLTVFKPTDTIVLNARGLKISKATLVPAATGRAAIPVKITLDAKTQTVSFTATKPITPGNYRLTTDYTGTINTQANGLFALDYPDKVTGKTTRALFTQFEAPDARRFAPMYDEPSYKATFDLSAVVPADQMALGNMPIAETTDLGNGLKRVRFETSAKMSSYLLFFGLGHFERGTMPAMPGVTAGIVAPVGSGSQKDFALKSLAPLIPYYSDYFGQKYPLPKIDNIAGPGQSQFFGAMENWGAVFTFERILLDDPAITSARTRRAIYETQAHEVAHQWFGDLVTMAWWDDLWLNEGFASWMETKATEHFHPEWYPLLGRVNGREAAMGLDSFATTHPIVQHIRTVEQTNQAFDTITYQKGEAVIAMLEAYATPDVWRAGLRRYMAAHKFGNARTTQLWQAVEAAGAKGLTGIAEDFTTQPGVPLVKVTGAQCTGGKTTVTLTQSQFSQDQKDAVAAKPEHWRIPLFVSAGGAAARQVMTGNTAKVTTDGCGPVLVNSGQLGYYRTLYTPAMLAKLKAALPGMKPIDQLGLVRDQLALSGADYQDYAPALDLLAAIPQDANPVVAGQAASMYAGYYDLLSGNDAAQAKLAALASAKFEPRLAQLGFTPKKGEPLVEDSLRSTLISALGAMGDKRVAAEASRLFDSLQQDPHALDGPLKTTWLSIIARNATPRQWDELLALARGSKSAVGKATYYALLGRTTDKALAQKALDLALTSEPGATTSASIISAVSGENPDMAVNFYFDNEAKVSELIDDSARARYISRLADGSKDPAMVAKLESYAAKMSPDQAKPLNTVIGFLKQREKTRPRAVSQVTAWVDAQ</sequence>
<dbReference type="SUPFAM" id="SSF55486">
    <property type="entry name" value="Metalloproteases ('zincins'), catalytic domain"/>
    <property type="match status" value="1"/>
</dbReference>
<dbReference type="InterPro" id="IPR001930">
    <property type="entry name" value="Peptidase_M1"/>
</dbReference>
<dbReference type="PANTHER" id="PTHR11533">
    <property type="entry name" value="PROTEASE M1 ZINC METALLOPROTEASE"/>
    <property type="match status" value="1"/>
</dbReference>
<evidence type="ECO:0000256" key="2">
    <source>
        <dbReference type="ARBA" id="ARBA00010136"/>
    </source>
</evidence>
<dbReference type="RefSeq" id="WP_160753638.1">
    <property type="nucleotide sequence ID" value="NZ_WTYA01000008.1"/>
</dbReference>
<evidence type="ECO:0000313" key="18">
    <source>
        <dbReference type="Proteomes" id="UP000439780"/>
    </source>
</evidence>
<accession>A0A845AGH0</accession>
<evidence type="ECO:0000256" key="12">
    <source>
        <dbReference type="RuleBase" id="RU364040"/>
    </source>
</evidence>
<feature type="binding site" evidence="10">
    <location>
        <position position="346"/>
    </location>
    <ligand>
        <name>Zn(2+)</name>
        <dbReference type="ChEBI" id="CHEBI:29105"/>
        <note>catalytic</note>
    </ligand>
</feature>
<comment type="catalytic activity">
    <reaction evidence="1">
        <text>Release of an N-terminal amino acid, Xaa-|-Yaa- from a peptide, amide or arylamide. Xaa is preferably Ala, but may be most amino acids including Pro (slow action). When a terminal hydrophobic residue is followed by a prolyl residue, the two may be released as an intact Xaa-Pro dipeptide.</text>
        <dbReference type="EC" id="3.4.11.2"/>
    </reaction>
</comment>
<dbReference type="Gene3D" id="2.60.40.1910">
    <property type="match status" value="1"/>
</dbReference>
<dbReference type="GO" id="GO:0005615">
    <property type="term" value="C:extracellular space"/>
    <property type="evidence" value="ECO:0007669"/>
    <property type="project" value="TreeGrafter"/>
</dbReference>
<dbReference type="Proteomes" id="UP000439780">
    <property type="component" value="Unassembled WGS sequence"/>
</dbReference>
<dbReference type="InterPro" id="IPR042097">
    <property type="entry name" value="Aminopeptidase_N-like_N_sf"/>
</dbReference>
<feature type="site" description="Transition state stabilizer" evidence="11">
    <location>
        <position position="431"/>
    </location>
</feature>
<keyword evidence="18" id="KW-1185">Reference proteome</keyword>
<dbReference type="OrthoDB" id="100605at2"/>
<organism evidence="17 18">
    <name type="scientific">Qipengyuania algicida</name>
    <dbReference type="NCBI Taxonomy" id="1836209"/>
    <lineage>
        <taxon>Bacteria</taxon>
        <taxon>Pseudomonadati</taxon>
        <taxon>Pseudomonadota</taxon>
        <taxon>Alphaproteobacteria</taxon>
        <taxon>Sphingomonadales</taxon>
        <taxon>Erythrobacteraceae</taxon>
        <taxon>Qipengyuania</taxon>
    </lineage>
</organism>
<dbReference type="Gene3D" id="2.60.40.1730">
    <property type="entry name" value="tricorn interacting facor f3 domain"/>
    <property type="match status" value="1"/>
</dbReference>
<comment type="similarity">
    <text evidence="2 12">Belongs to the peptidase M1 family.</text>
</comment>
<dbReference type="Pfam" id="PF17900">
    <property type="entry name" value="Peptidase_M1_N"/>
    <property type="match status" value="1"/>
</dbReference>
<evidence type="ECO:0000256" key="13">
    <source>
        <dbReference type="SAM" id="SignalP"/>
    </source>
</evidence>
<dbReference type="AlphaFoldDB" id="A0A845AGH0"/>
<feature type="binding site" evidence="10">
    <location>
        <position position="350"/>
    </location>
    <ligand>
        <name>Zn(2+)</name>
        <dbReference type="ChEBI" id="CHEBI:29105"/>
        <note>catalytic</note>
    </ligand>
</feature>
<feature type="domain" description="Peptidase M1 membrane alanine aminopeptidase" evidence="14">
    <location>
        <begin position="272"/>
        <end position="486"/>
    </location>
</feature>
<keyword evidence="8 12" id="KW-0482">Metalloprotease</keyword>
<keyword evidence="5 10" id="KW-0479">Metal-binding</keyword>
<dbReference type="GO" id="GO:0016020">
    <property type="term" value="C:membrane"/>
    <property type="evidence" value="ECO:0007669"/>
    <property type="project" value="TreeGrafter"/>
</dbReference>
<feature type="active site" description="Proton acceptor" evidence="9">
    <location>
        <position position="347"/>
    </location>
</feature>
<evidence type="ECO:0000256" key="1">
    <source>
        <dbReference type="ARBA" id="ARBA00000098"/>
    </source>
</evidence>
<dbReference type="GO" id="GO:0006508">
    <property type="term" value="P:proteolysis"/>
    <property type="evidence" value="ECO:0007669"/>
    <property type="project" value="UniProtKB-KW"/>
</dbReference>
<dbReference type="Pfam" id="PF11838">
    <property type="entry name" value="ERAP1_C"/>
    <property type="match status" value="1"/>
</dbReference>
<protein>
    <recommendedName>
        <fullName evidence="12">Aminopeptidase</fullName>
        <ecNumber evidence="12">3.4.11.-</ecNumber>
    </recommendedName>
</protein>
<evidence type="ECO:0000259" key="14">
    <source>
        <dbReference type="Pfam" id="PF01433"/>
    </source>
</evidence>
<dbReference type="Pfam" id="PF01433">
    <property type="entry name" value="Peptidase_M1"/>
    <property type="match status" value="1"/>
</dbReference>
<gene>
    <name evidence="17" type="ORF">GRI58_10905</name>
</gene>
<evidence type="ECO:0000259" key="15">
    <source>
        <dbReference type="Pfam" id="PF11838"/>
    </source>
</evidence>
<dbReference type="CDD" id="cd09601">
    <property type="entry name" value="M1_APN-Q_like"/>
    <property type="match status" value="1"/>
</dbReference>
<evidence type="ECO:0000256" key="8">
    <source>
        <dbReference type="ARBA" id="ARBA00023049"/>
    </source>
</evidence>
<dbReference type="EMBL" id="WTYA01000008">
    <property type="protein sequence ID" value="MXP29330.1"/>
    <property type="molecule type" value="Genomic_DNA"/>
</dbReference>